<dbReference type="GO" id="GO:0004438">
    <property type="term" value="F:phosphatidylinositol-3-phosphate phosphatase activity"/>
    <property type="evidence" value="ECO:0007669"/>
    <property type="project" value="TreeGrafter"/>
</dbReference>
<comment type="subcellular location">
    <subcellularLocation>
        <location evidence="1">Membrane</location>
    </subcellularLocation>
</comment>
<gene>
    <name evidence="13" type="primary">LOC108932977</name>
</gene>
<dbReference type="PANTHER" id="PTHR10807">
    <property type="entry name" value="MYOTUBULARIN-RELATED"/>
    <property type="match status" value="1"/>
</dbReference>
<keyword evidence="4 10" id="KW-0863">Zinc-finger</keyword>
<feature type="binding site" evidence="9">
    <location>
        <begin position="315"/>
        <end position="318"/>
    </location>
    <ligand>
        <name>substrate</name>
    </ligand>
</feature>
<feature type="binding site" evidence="9">
    <location>
        <begin position="340"/>
        <end position="341"/>
    </location>
    <ligand>
        <name>substrate</name>
    </ligand>
</feature>
<dbReference type="GO" id="GO:0010506">
    <property type="term" value="P:regulation of autophagy"/>
    <property type="evidence" value="ECO:0007669"/>
    <property type="project" value="TreeGrafter"/>
</dbReference>
<dbReference type="GO" id="GO:0008270">
    <property type="term" value="F:zinc ion binding"/>
    <property type="evidence" value="ECO:0007669"/>
    <property type="project" value="UniProtKB-KW"/>
</dbReference>
<feature type="domain" description="Myotubularin phosphatase" evidence="12">
    <location>
        <begin position="156"/>
        <end position="565"/>
    </location>
</feature>
<evidence type="ECO:0000256" key="6">
    <source>
        <dbReference type="ARBA" id="ARBA00023098"/>
    </source>
</evidence>
<dbReference type="Ensembl" id="ENSSFOT00015045159.1">
    <property type="protein sequence ID" value="ENSSFOP00015070652.1"/>
    <property type="gene ID" value="ENSSFOG00015014589.2"/>
</dbReference>
<feature type="domain" description="FYVE-type" evidence="11">
    <location>
        <begin position="921"/>
        <end position="973"/>
    </location>
</feature>
<keyword evidence="14" id="KW-1185">Reference proteome</keyword>
<evidence type="ECO:0000259" key="11">
    <source>
        <dbReference type="PROSITE" id="PS50178"/>
    </source>
</evidence>
<keyword evidence="3" id="KW-0479">Metal-binding</keyword>
<dbReference type="InterPro" id="IPR017455">
    <property type="entry name" value="Znf_FYVE-rel"/>
</dbReference>
<dbReference type="Proteomes" id="UP000694397">
    <property type="component" value="Chromosome 6"/>
</dbReference>
<name>A0A8C9W6S4_SCLFO</name>
<dbReference type="SMART" id="SM00404">
    <property type="entry name" value="PTPc_motif"/>
    <property type="match status" value="1"/>
</dbReference>
<sequence>MGEDEEQRKPVVVQTSQITPRKVPFTEEESLQALFLELHGEMTMFVGRAEDAVIAISNYRLHIRFKESVVNIPLLLIESVECRDMVQLLLTCKDCKVIRCRFSTFEQCQEWLKRLACAVRPSPRLEEFFSFIFHACCAEMCSLEKEQRVQHCQPGDHVTLRFVNEVQRMGFDMQKAWRITKINKKYRLCSSYPEQLLVPAWVTDTELESVATFRSWKRFPAVVYRHQSTGAVISRCAQPEVSWWGWRSADDEHLIQSIARACTMDTGSRSTESSNVAQLSAVYFGQLYPGSYLCDLHVQKLLILDARSYAAAVANRAKGGGCEYPEYYPNCEVVFMGMANIHSIRRSFHSLRLLCTQMPDPTNWLSALEGTKWLQHLSLLIKAALLVANAVDRDHRPVLVHCSDGWDRTPQIVALSKILLDPYYRTIEGFQVLVEMEWLDFGHKFADRCGHGENWEDINERCPVFMQWLDSVHQLQRQFPCCFEFNEAFLVKLVQHTYSCLFGTFLCNSRREREERRIQERTCSVWSLLRPNNPAFHNVLYSAHSEAVLQPVYHVRSLMLWSAVYLPASFPATPSDDTSTFYPEDPHQSRLPKTRSFESLPSLCESEGSLTVIRRSSVPILKTQDPGSEDAALSVTLTMEQMANILQEASEDDEDGVGEIQKDNYFDCGKNKNVRPQIHEAVTRHYKRSDSLLKQALEDPKVQVYSDGLISKEESAKCQYMNPHPAVSGSGIAACGRGTASRSDPRVTESPCQLALGSDLLPSAVLDKSEDSDSQLLGSVNPLTERKSLLQLPPKTLVSFPNEVDWSHKAEMALEADKLEAPETVNIHKGRLLCNSWRFSPQVPGALTSTPDGPHEPFGLDEDGLALHCDVVQQRLWQMELNHRQQVEVLRRQVQELWGRLDAQRLYRKRCSNGNLGHETDHTAAQCHSYEGGFWQSGKKHHCRNCGHMFCTSCCDDLMEPSHICRACYGNGQLSAMSPVDLELQEPITANSH</sequence>
<accession>A0A8C9W6S4</accession>
<evidence type="ECO:0000313" key="14">
    <source>
        <dbReference type="Proteomes" id="UP000694397"/>
    </source>
</evidence>
<dbReference type="GO" id="GO:0046856">
    <property type="term" value="P:phosphatidylinositol dephosphorylation"/>
    <property type="evidence" value="ECO:0007669"/>
    <property type="project" value="TreeGrafter"/>
</dbReference>
<dbReference type="PROSITE" id="PS00383">
    <property type="entry name" value="TYR_PHOSPHATASE_1"/>
    <property type="match status" value="1"/>
</dbReference>
<dbReference type="PROSITE" id="PS51339">
    <property type="entry name" value="PPASE_MYOTUBULARIN"/>
    <property type="match status" value="1"/>
</dbReference>
<dbReference type="PANTHER" id="PTHR10807:SF66">
    <property type="entry name" value="MYOTUBULARIN-RELATED PROTEIN 3"/>
    <property type="match status" value="1"/>
</dbReference>
<reference evidence="13" key="2">
    <citation type="submission" date="2025-08" db="UniProtKB">
        <authorList>
            <consortium name="Ensembl"/>
        </authorList>
    </citation>
    <scope>IDENTIFICATION</scope>
</reference>
<reference evidence="13" key="3">
    <citation type="submission" date="2025-09" db="UniProtKB">
        <authorList>
            <consortium name="Ensembl"/>
        </authorList>
    </citation>
    <scope>IDENTIFICATION</scope>
</reference>
<evidence type="ECO:0000313" key="13">
    <source>
        <dbReference type="Ensembl" id="ENSSFOP00015070652.1"/>
    </source>
</evidence>
<evidence type="ECO:0000256" key="10">
    <source>
        <dbReference type="PROSITE-ProRule" id="PRU00091"/>
    </source>
</evidence>
<dbReference type="InterPro" id="IPR011011">
    <property type="entry name" value="Znf_FYVE_PHD"/>
</dbReference>
<evidence type="ECO:0000256" key="3">
    <source>
        <dbReference type="ARBA" id="ARBA00022723"/>
    </source>
</evidence>
<dbReference type="InterPro" id="IPR013083">
    <property type="entry name" value="Znf_RING/FYVE/PHD"/>
</dbReference>
<dbReference type="AlphaFoldDB" id="A0A8C9W6S4"/>
<dbReference type="InterPro" id="IPR003595">
    <property type="entry name" value="Tyr_Pase_cat"/>
</dbReference>
<dbReference type="InterPro" id="IPR029021">
    <property type="entry name" value="Prot-tyrosine_phosphatase-like"/>
</dbReference>
<keyword evidence="5" id="KW-0862">Zinc</keyword>
<keyword evidence="6" id="KW-0443">Lipid metabolism</keyword>
<evidence type="ECO:0000256" key="7">
    <source>
        <dbReference type="ARBA" id="ARBA00023136"/>
    </source>
</evidence>
<evidence type="ECO:0000256" key="4">
    <source>
        <dbReference type="ARBA" id="ARBA00022771"/>
    </source>
</evidence>
<evidence type="ECO:0000256" key="1">
    <source>
        <dbReference type="ARBA" id="ARBA00004370"/>
    </source>
</evidence>
<dbReference type="Pfam" id="PF06602">
    <property type="entry name" value="Myotub-related"/>
    <property type="match status" value="1"/>
</dbReference>
<evidence type="ECO:0000256" key="9">
    <source>
        <dbReference type="PIRSR" id="PIRSR630564-2"/>
    </source>
</evidence>
<dbReference type="InterPro" id="IPR010569">
    <property type="entry name" value="Myotubularin-like_Pase_dom"/>
</dbReference>
<dbReference type="Gene3D" id="3.30.40.10">
    <property type="entry name" value="Zinc/RING finger domain, C3HC4 (zinc finger)"/>
    <property type="match status" value="1"/>
</dbReference>
<dbReference type="PROSITE" id="PS50178">
    <property type="entry name" value="ZF_FYVE"/>
    <property type="match status" value="1"/>
</dbReference>
<evidence type="ECO:0008006" key="15">
    <source>
        <dbReference type="Google" id="ProtNLM"/>
    </source>
</evidence>
<dbReference type="GO" id="GO:0005737">
    <property type="term" value="C:cytoplasm"/>
    <property type="evidence" value="ECO:0007669"/>
    <property type="project" value="TreeGrafter"/>
</dbReference>
<dbReference type="SUPFAM" id="SSF57903">
    <property type="entry name" value="FYVE/PHD zinc finger"/>
    <property type="match status" value="1"/>
</dbReference>
<dbReference type="GO" id="GO:0016020">
    <property type="term" value="C:membrane"/>
    <property type="evidence" value="ECO:0007669"/>
    <property type="project" value="UniProtKB-SubCell"/>
</dbReference>
<dbReference type="InterPro" id="IPR030564">
    <property type="entry name" value="Myotubularin"/>
</dbReference>
<keyword evidence="7" id="KW-0472">Membrane</keyword>
<dbReference type="SUPFAM" id="SSF52799">
    <property type="entry name" value="(Phosphotyrosine protein) phosphatases II"/>
    <property type="match status" value="1"/>
</dbReference>
<reference evidence="13 14" key="1">
    <citation type="submission" date="2019-04" db="EMBL/GenBank/DDBJ databases">
        <authorList>
            <consortium name="Wellcome Sanger Institute Data Sharing"/>
        </authorList>
    </citation>
    <scope>NUCLEOTIDE SEQUENCE [LARGE SCALE GENOMIC DNA]</scope>
</reference>
<evidence type="ECO:0000256" key="8">
    <source>
        <dbReference type="PIRSR" id="PIRSR630564-1"/>
    </source>
</evidence>
<comment type="similarity">
    <text evidence="2">Belongs to the protein-tyrosine phosphatase family. Non-receptor class myotubularin subfamily.</text>
</comment>
<evidence type="ECO:0000256" key="5">
    <source>
        <dbReference type="ARBA" id="ARBA00022833"/>
    </source>
</evidence>
<dbReference type="GO" id="GO:0052629">
    <property type="term" value="F:phosphatidylinositol-3,5-bisphosphate 3-phosphatase activity"/>
    <property type="evidence" value="ECO:0007669"/>
    <property type="project" value="TreeGrafter"/>
</dbReference>
<dbReference type="InterPro" id="IPR016130">
    <property type="entry name" value="Tyr_Pase_AS"/>
</dbReference>
<evidence type="ECO:0000256" key="2">
    <source>
        <dbReference type="ARBA" id="ARBA00007471"/>
    </source>
</evidence>
<protein>
    <recommendedName>
        <fullName evidence="15">Phosphatidylinositol-3-phosphate phosphatase</fullName>
    </recommendedName>
</protein>
<dbReference type="GeneTree" id="ENSGT00940000157272"/>
<organism evidence="13 14">
    <name type="scientific">Scleropages formosus</name>
    <name type="common">Asian bonytongue</name>
    <name type="synonym">Osteoglossum formosum</name>
    <dbReference type="NCBI Taxonomy" id="113540"/>
    <lineage>
        <taxon>Eukaryota</taxon>
        <taxon>Metazoa</taxon>
        <taxon>Chordata</taxon>
        <taxon>Craniata</taxon>
        <taxon>Vertebrata</taxon>
        <taxon>Euteleostomi</taxon>
        <taxon>Actinopterygii</taxon>
        <taxon>Neopterygii</taxon>
        <taxon>Teleostei</taxon>
        <taxon>Osteoglossocephala</taxon>
        <taxon>Osteoglossomorpha</taxon>
        <taxon>Osteoglossiformes</taxon>
        <taxon>Osteoglossidae</taxon>
        <taxon>Scleropages</taxon>
    </lineage>
</organism>
<feature type="binding site" evidence="9">
    <location>
        <begin position="402"/>
        <end position="408"/>
    </location>
    <ligand>
        <name>substrate</name>
    </ligand>
</feature>
<dbReference type="GO" id="GO:0019903">
    <property type="term" value="F:protein phosphatase binding"/>
    <property type="evidence" value="ECO:0007669"/>
    <property type="project" value="TreeGrafter"/>
</dbReference>
<evidence type="ECO:0000259" key="12">
    <source>
        <dbReference type="PROSITE" id="PS51339"/>
    </source>
</evidence>
<dbReference type="SUPFAM" id="SSF50729">
    <property type="entry name" value="PH domain-like"/>
    <property type="match status" value="1"/>
</dbReference>
<feature type="active site" description="Phosphocysteine intermediate" evidence="8">
    <location>
        <position position="402"/>
    </location>
</feature>
<proteinExistence type="inferred from homology"/>